<dbReference type="SUPFAM" id="SSF81593">
    <property type="entry name" value="Nucleotidyltransferase substrate binding subunit/domain"/>
    <property type="match status" value="1"/>
</dbReference>
<dbReference type="GeneID" id="37875282"/>
<dbReference type="Proteomes" id="UP000264208">
    <property type="component" value="Chromosome"/>
</dbReference>
<sequence length="130" mass="15493">MDNKLEKKLENFKNALDWLDEGLKLDSSNSIIIDGVIHRFEICYEFAFKTIKYFLNYQDIGEVKSPRIAFEKAFAYGIIENLNDWIDMLNDKNKILNQFDEKLTKKTYNKIKSSHFKNLKNLYDIILKKE</sequence>
<dbReference type="RefSeq" id="WP_011868390.1">
    <property type="nucleotide sequence ID" value="NZ_AP011526.1"/>
</dbReference>
<dbReference type="InterPro" id="IPR010235">
    <property type="entry name" value="HepT"/>
</dbReference>
<dbReference type="Pfam" id="PF08780">
    <property type="entry name" value="NTase_sub_bind"/>
    <property type="match status" value="1"/>
</dbReference>
<gene>
    <name evidence="1" type="ORF">MMKA1_08030</name>
</gene>
<dbReference type="NCBIfam" id="TIGR01987">
    <property type="entry name" value="HI0074"/>
    <property type="match status" value="1"/>
</dbReference>
<evidence type="ECO:0000313" key="1">
    <source>
        <dbReference type="EMBL" id="BAP60920.1"/>
    </source>
</evidence>
<evidence type="ECO:0000313" key="2">
    <source>
        <dbReference type="Proteomes" id="UP000264208"/>
    </source>
</evidence>
<dbReference type="AlphaFoldDB" id="A0A2Z5PE71"/>
<dbReference type="KEGG" id="mmak:MMKA1_08030"/>
<proteinExistence type="predicted"/>
<accession>A0A2Z5PE71</accession>
<reference evidence="1 2" key="1">
    <citation type="submission" date="2009-06" db="EMBL/GenBank/DDBJ databases">
        <title>Molecular Evidence for Microbiologically Influenced Corrosion from genome of Methanogen.</title>
        <authorList>
            <person name="Ito N."/>
            <person name="Tsurumaru H."/>
            <person name="Shimizu A."/>
            <person name="Harada T."/>
            <person name="Hosoyama A."/>
            <person name="Horikawa H."/>
            <person name="Wakai S."/>
            <person name="Sasaki K."/>
            <person name="Nishijima K."/>
            <person name="Ataku H."/>
            <person name="Yamazaki J."/>
            <person name="Mise M."/>
            <person name="Yamazaki S."/>
            <person name="Tanikawa S."/>
            <person name="Harayama S."/>
            <person name="Fujita N."/>
        </authorList>
    </citation>
    <scope>NUCLEOTIDE SEQUENCE [LARGE SCALE GENOMIC DNA]</scope>
    <source>
        <strain evidence="2">KA1 ( NBRC 102054)</strain>
    </source>
</reference>
<protein>
    <recommendedName>
        <fullName evidence="3">Nucleotidyltransferase</fullName>
    </recommendedName>
</protein>
<organism evidence="1 2">
    <name type="scientific">Methanococcus maripaludis KA1</name>
    <dbReference type="NCBI Taxonomy" id="637914"/>
    <lineage>
        <taxon>Archaea</taxon>
        <taxon>Methanobacteriati</taxon>
        <taxon>Methanobacteriota</taxon>
        <taxon>Methanomada group</taxon>
        <taxon>Methanococci</taxon>
        <taxon>Methanococcales</taxon>
        <taxon>Methanococcaceae</taxon>
        <taxon>Methanococcus</taxon>
    </lineage>
</organism>
<dbReference type="EMBL" id="AP011526">
    <property type="protein sequence ID" value="BAP60920.1"/>
    <property type="molecule type" value="Genomic_DNA"/>
</dbReference>
<evidence type="ECO:0008006" key="3">
    <source>
        <dbReference type="Google" id="ProtNLM"/>
    </source>
</evidence>
<name>A0A2Z5PE71_METMI</name>
<dbReference type="Gene3D" id="1.20.120.330">
    <property type="entry name" value="Nucleotidyltransferases domain 2"/>
    <property type="match status" value="1"/>
</dbReference>